<evidence type="ECO:0000313" key="3">
    <source>
        <dbReference type="EMBL" id="KAK7061278.1"/>
    </source>
</evidence>
<keyword evidence="2" id="KW-0732">Signal</keyword>
<protein>
    <submittedName>
        <fullName evidence="3">Uncharacterized protein</fullName>
    </submittedName>
</protein>
<evidence type="ECO:0000256" key="2">
    <source>
        <dbReference type="SAM" id="SignalP"/>
    </source>
</evidence>
<evidence type="ECO:0000313" key="4">
    <source>
        <dbReference type="Proteomes" id="UP001362999"/>
    </source>
</evidence>
<dbReference type="EMBL" id="JAWWNJ010000002">
    <property type="protein sequence ID" value="KAK7061278.1"/>
    <property type="molecule type" value="Genomic_DNA"/>
</dbReference>
<feature type="chain" id="PRO_5043463224" evidence="2">
    <location>
        <begin position="19"/>
        <end position="387"/>
    </location>
</feature>
<gene>
    <name evidence="3" type="ORF">R3P38DRAFT_651199</name>
</gene>
<proteinExistence type="predicted"/>
<dbReference type="Proteomes" id="UP001362999">
    <property type="component" value="Unassembled WGS sequence"/>
</dbReference>
<dbReference type="AlphaFoldDB" id="A0AAW0EAB8"/>
<sequence length="387" mass="38215">MKTIFALWVLSFTVSALGAALPETNARRFARGLPPLPSVRRTLRGAKRADPSSLPRNVARNFRPLAAHAPAVVVFSEIDSSSSASVFSPSQQNSSGTTLVTVTGSTPASSSDSALPDLASPSPSQPASTSASPVQSSSANLFPRAAIISDTVASNVSSSLPAFTSSSAPAPSSSDGPTISSNAASVSGSDSASLVSLSGFSPSVSSTPTMLSSVVDTLDLVVSSILSYSSSADPASTPGLSSSASSASSSPSPSSSSAASPAQLSKWSNVTSSLPLSVPSAASTSAAPFSLSSFASPSISSAFQSWSESREPLDCQTILSILGVGLDCSSIPIMSVQVNAAVSSSAARSVGSFSSTAPLSASSSSSSNSSSASLSSSMASSIRAASS</sequence>
<organism evidence="3 4">
    <name type="scientific">Favolaschia claudopus</name>
    <dbReference type="NCBI Taxonomy" id="2862362"/>
    <lineage>
        <taxon>Eukaryota</taxon>
        <taxon>Fungi</taxon>
        <taxon>Dikarya</taxon>
        <taxon>Basidiomycota</taxon>
        <taxon>Agaricomycotina</taxon>
        <taxon>Agaricomycetes</taxon>
        <taxon>Agaricomycetidae</taxon>
        <taxon>Agaricales</taxon>
        <taxon>Marasmiineae</taxon>
        <taxon>Mycenaceae</taxon>
        <taxon>Favolaschia</taxon>
    </lineage>
</organism>
<keyword evidence="4" id="KW-1185">Reference proteome</keyword>
<accession>A0AAW0EAB8</accession>
<feature type="region of interest" description="Disordered" evidence="1">
    <location>
        <begin position="231"/>
        <end position="260"/>
    </location>
</feature>
<evidence type="ECO:0000256" key="1">
    <source>
        <dbReference type="SAM" id="MobiDB-lite"/>
    </source>
</evidence>
<feature type="region of interest" description="Disordered" evidence="1">
    <location>
        <begin position="352"/>
        <end position="387"/>
    </location>
</feature>
<feature type="region of interest" description="Disordered" evidence="1">
    <location>
        <begin position="163"/>
        <end position="185"/>
    </location>
</feature>
<reference evidence="3 4" key="1">
    <citation type="journal article" date="2024" name="J Genomics">
        <title>Draft genome sequencing and assembly of Favolaschia claudopus CIRM-BRFM 2984 isolated from oak limbs.</title>
        <authorList>
            <person name="Navarro D."/>
            <person name="Drula E."/>
            <person name="Chaduli D."/>
            <person name="Cazenave R."/>
            <person name="Ahrendt S."/>
            <person name="Wang J."/>
            <person name="Lipzen A."/>
            <person name="Daum C."/>
            <person name="Barry K."/>
            <person name="Grigoriev I.V."/>
            <person name="Favel A."/>
            <person name="Rosso M.N."/>
            <person name="Martin F."/>
        </authorList>
    </citation>
    <scope>NUCLEOTIDE SEQUENCE [LARGE SCALE GENOMIC DNA]</scope>
    <source>
        <strain evidence="3 4">CIRM-BRFM 2984</strain>
    </source>
</reference>
<comment type="caution">
    <text evidence="3">The sequence shown here is derived from an EMBL/GenBank/DDBJ whole genome shotgun (WGS) entry which is preliminary data.</text>
</comment>
<name>A0AAW0EAB8_9AGAR</name>
<feature type="signal peptide" evidence="2">
    <location>
        <begin position="1"/>
        <end position="18"/>
    </location>
</feature>
<feature type="region of interest" description="Disordered" evidence="1">
    <location>
        <begin position="85"/>
        <end position="136"/>
    </location>
</feature>